<sequence length="62" mass="6931">MSTKFLTLCLLTATRIAACKKSEVATDSSILELPVNTVYTSLQSRNLNLIYFVPNRPLQKLT</sequence>
<proteinExistence type="predicted"/>
<dbReference type="EMBL" id="WNXC01000003">
    <property type="protein sequence ID" value="MBB2149453.1"/>
    <property type="molecule type" value="Genomic_DNA"/>
</dbReference>
<organism evidence="1 2">
    <name type="scientific">Pedobacter gandavensis</name>
    <dbReference type="NCBI Taxonomy" id="2679963"/>
    <lineage>
        <taxon>Bacteria</taxon>
        <taxon>Pseudomonadati</taxon>
        <taxon>Bacteroidota</taxon>
        <taxon>Sphingobacteriia</taxon>
        <taxon>Sphingobacteriales</taxon>
        <taxon>Sphingobacteriaceae</taxon>
        <taxon>Pedobacter</taxon>
    </lineage>
</organism>
<name>A0ABR6EVZ6_9SPHI</name>
<gene>
    <name evidence="1" type="ORF">GM920_11115</name>
</gene>
<accession>A0ABR6EVZ6</accession>
<comment type="caution">
    <text evidence="1">The sequence shown here is derived from an EMBL/GenBank/DDBJ whole genome shotgun (WGS) entry which is preliminary data.</text>
</comment>
<evidence type="ECO:0000313" key="2">
    <source>
        <dbReference type="Proteomes" id="UP000636110"/>
    </source>
</evidence>
<dbReference type="Proteomes" id="UP000636110">
    <property type="component" value="Unassembled WGS sequence"/>
</dbReference>
<keyword evidence="2" id="KW-1185">Reference proteome</keyword>
<evidence type="ECO:0000313" key="1">
    <source>
        <dbReference type="EMBL" id="MBB2149453.1"/>
    </source>
</evidence>
<dbReference type="RefSeq" id="WP_182957055.1">
    <property type="nucleotide sequence ID" value="NZ_WNXC01000003.1"/>
</dbReference>
<reference evidence="1 2" key="1">
    <citation type="submission" date="2019-11" db="EMBL/GenBank/DDBJ databases">
        <title>Description of Pedobacter sp. LMG 31462T.</title>
        <authorList>
            <person name="Carlier A."/>
            <person name="Qi S."/>
            <person name="Vandamme P."/>
        </authorList>
    </citation>
    <scope>NUCLEOTIDE SEQUENCE [LARGE SCALE GENOMIC DNA]</scope>
    <source>
        <strain evidence="1 2">LMG 31462</strain>
    </source>
</reference>
<evidence type="ECO:0008006" key="3">
    <source>
        <dbReference type="Google" id="ProtNLM"/>
    </source>
</evidence>
<protein>
    <recommendedName>
        <fullName evidence="3">FAS1 domain-containing protein</fullName>
    </recommendedName>
</protein>